<gene>
    <name evidence="2" type="ORF">SAMN03097708_02395</name>
</gene>
<dbReference type="RefSeq" id="WP_092997350.1">
    <property type="nucleotide sequence ID" value="NZ_FMWD01000007.1"/>
</dbReference>
<dbReference type="OrthoDB" id="9762027at2"/>
<name>A0A1G5QMT6_9GAMM</name>
<dbReference type="InterPro" id="IPR013578">
    <property type="entry name" value="Peptidase_M16C_assoc"/>
</dbReference>
<proteinExistence type="predicted"/>
<evidence type="ECO:0000259" key="1">
    <source>
        <dbReference type="SMART" id="SM01264"/>
    </source>
</evidence>
<dbReference type="Pfam" id="PF00675">
    <property type="entry name" value="Peptidase_M16"/>
    <property type="match status" value="1"/>
</dbReference>
<dbReference type="SMART" id="SM01264">
    <property type="entry name" value="M16C_associated"/>
    <property type="match status" value="1"/>
</dbReference>
<dbReference type="InterPro" id="IPR007863">
    <property type="entry name" value="Peptidase_M16_C"/>
</dbReference>
<evidence type="ECO:0000313" key="2">
    <source>
        <dbReference type="EMBL" id="SCZ62966.1"/>
    </source>
</evidence>
<dbReference type="SUPFAM" id="SSF63411">
    <property type="entry name" value="LuxS/MPP-like metallohydrolase"/>
    <property type="match status" value="4"/>
</dbReference>
<dbReference type="PANTHER" id="PTHR43016">
    <property type="entry name" value="PRESEQUENCE PROTEASE"/>
    <property type="match status" value="1"/>
</dbReference>
<dbReference type="Proteomes" id="UP000199648">
    <property type="component" value="Unassembled WGS sequence"/>
</dbReference>
<evidence type="ECO:0000313" key="3">
    <source>
        <dbReference type="Proteomes" id="UP000199648"/>
    </source>
</evidence>
<protein>
    <recommendedName>
        <fullName evidence="1">Peptidase M16C associated domain-containing protein</fullName>
    </recommendedName>
</protein>
<dbReference type="InterPro" id="IPR055130">
    <property type="entry name" value="PreP_C"/>
</dbReference>
<dbReference type="PANTHER" id="PTHR43016:SF13">
    <property type="entry name" value="PRESEQUENCE PROTEASE, MITOCHONDRIAL"/>
    <property type="match status" value="1"/>
</dbReference>
<feature type="domain" description="Peptidase M16C associated" evidence="1">
    <location>
        <begin position="470"/>
        <end position="717"/>
    </location>
</feature>
<dbReference type="GO" id="GO:0046872">
    <property type="term" value="F:metal ion binding"/>
    <property type="evidence" value="ECO:0007669"/>
    <property type="project" value="InterPro"/>
</dbReference>
<dbReference type="STRING" id="415747.SAMN03097708_02395"/>
<dbReference type="Pfam" id="PF05193">
    <property type="entry name" value="Peptidase_M16_C"/>
    <property type="match status" value="1"/>
</dbReference>
<accession>A0A1G5QMT6</accession>
<keyword evidence="3" id="KW-1185">Reference proteome</keyword>
<dbReference type="InterPro" id="IPR011249">
    <property type="entry name" value="Metalloenz_LuxS/M16"/>
</dbReference>
<sequence length="978" mass="107538">MSDSASRPQTDPAFEWIRSTPVASMNVEVQEYRHSATGAPHYHIAASDDQNTFLVAFRTVPRDSTGVAHILEHTALCGSRRYPVRDPFFMMTRRSLNTFMNAFTASDWTAYPFASRNRKDYDNLLSVYLDAAFHPTLDPLDFAQEGHRVEFAEPDNAESELVFKGVVFNEMKGAMSSPVSTLYQTLTEHLFPTITYHYNSGGDPAHIPDLTHEQLKAFHARHYHPSNAIFLTYGDIPAHELQARFQEQALAEFEPLGYEIRVPDEQRYEAPVAVSGHYALDGETDTRDRTHIVVGWLLGRSADPKEVLKTHLLTGVLLDNGASPLRKALETTELGSAPSPLCGLQDSPREMIFSAGVEGSNPEHAEAVEQLVLDTLKDVAENGVDPAMVEAVLHQIELQQREISGDGFPYGLQLIVHALTPAIHGGDPAEALNIDDVLLELREAIEDPEFIRSLAREQLIENRHRVRLVMEPDPELSGNRAKAEAARLTEIKAGMSEQEKREVIELAESLNRRQFQQDDPDKLPKVGLEDIPSDLPIPKGETGTIDGVPSTWFARGTNGLFYQEVVVELPELDQELSDLLPLYCDALAEVGSGGRDYLETQALQAAVTGGIGARATVRGAVDDINATRGVFVVGGKSLTRNHNHLAGLLQETFQSARFDELARLRELVAQERLHQEQSVTGSGHALAMVAASSGLSPAAALAHHWNGLAGIKRLKALDDSLDDPASLKDYAARLSQLRDTLVQAPRQFLLIGEGDARQAIETAVSQHWGRLQTSGGNAPFTPPTPAAPLGQAWTTSTQVNFCARAYPTVAPEHPDAAPLLVLAGFLRNNFLHRAIREQGGAYGGGASFDPDAGAFRFFSYRDPRLAETLNDFDRCIEWMVSETHEWRLIEEAILGVISGIDKPGSPAGEAKKAFHAALHGRTPEQRRRVRARILEVREADLKRVAETYLKPEQANTAVITSSSILAREPDLGLDVISL</sequence>
<dbReference type="InterPro" id="IPR011765">
    <property type="entry name" value="Pept_M16_N"/>
</dbReference>
<organism evidence="2 3">
    <name type="scientific">Thiohalomonas denitrificans</name>
    <dbReference type="NCBI Taxonomy" id="415747"/>
    <lineage>
        <taxon>Bacteria</taxon>
        <taxon>Pseudomonadati</taxon>
        <taxon>Pseudomonadota</taxon>
        <taxon>Gammaproteobacteria</taxon>
        <taxon>Thiohalomonadales</taxon>
        <taxon>Thiohalomonadaceae</taxon>
        <taxon>Thiohalomonas</taxon>
    </lineage>
</organism>
<dbReference type="Gene3D" id="3.30.830.10">
    <property type="entry name" value="Metalloenzyme, LuxS/M16 peptidase-like"/>
    <property type="match status" value="4"/>
</dbReference>
<dbReference type="Pfam" id="PF08367">
    <property type="entry name" value="M16C_assoc"/>
    <property type="match status" value="1"/>
</dbReference>
<dbReference type="EMBL" id="FMWD01000007">
    <property type="protein sequence ID" value="SCZ62966.1"/>
    <property type="molecule type" value="Genomic_DNA"/>
</dbReference>
<dbReference type="Pfam" id="PF22516">
    <property type="entry name" value="PreP_C"/>
    <property type="match status" value="1"/>
</dbReference>
<dbReference type="AlphaFoldDB" id="A0A1G5QMT6"/>
<dbReference type="FunFam" id="3.30.830.10:FF:000011">
    <property type="entry name" value="Presequence protease, mitochondrial"/>
    <property type="match status" value="1"/>
</dbReference>
<dbReference type="GO" id="GO:0006508">
    <property type="term" value="P:proteolysis"/>
    <property type="evidence" value="ECO:0007669"/>
    <property type="project" value="InterPro"/>
</dbReference>
<reference evidence="2 3" key="1">
    <citation type="submission" date="2016-10" db="EMBL/GenBank/DDBJ databases">
        <authorList>
            <person name="de Groot N.N."/>
        </authorList>
    </citation>
    <scope>NUCLEOTIDE SEQUENCE [LARGE SCALE GENOMIC DNA]</scope>
    <source>
        <strain evidence="2 3">HLD2</strain>
    </source>
</reference>